<dbReference type="AlphaFoldDB" id="A0A268A8C7"/>
<dbReference type="EMBL" id="NPBV01000024">
    <property type="protein sequence ID" value="PAD20372.1"/>
    <property type="molecule type" value="Genomic_DNA"/>
</dbReference>
<keyword evidence="4" id="KW-0804">Transcription</keyword>
<dbReference type="InterPro" id="IPR036388">
    <property type="entry name" value="WH-like_DNA-bd_sf"/>
</dbReference>
<dbReference type="GO" id="GO:0006352">
    <property type="term" value="P:DNA-templated transcription initiation"/>
    <property type="evidence" value="ECO:0007669"/>
    <property type="project" value="InterPro"/>
</dbReference>
<dbReference type="InterPro" id="IPR039425">
    <property type="entry name" value="RNA_pol_sigma-70-like"/>
</dbReference>
<dbReference type="Pfam" id="PF04542">
    <property type="entry name" value="Sigma70_r2"/>
    <property type="match status" value="1"/>
</dbReference>
<dbReference type="InterPro" id="IPR014284">
    <property type="entry name" value="RNA_pol_sigma-70_dom"/>
</dbReference>
<keyword evidence="3" id="KW-0731">Sigma factor</keyword>
<comment type="caution">
    <text evidence="7">The sequence shown here is derived from an EMBL/GenBank/DDBJ whole genome shotgun (WGS) entry which is preliminary data.</text>
</comment>
<dbReference type="Gene3D" id="1.10.1740.10">
    <property type="match status" value="1"/>
</dbReference>
<evidence type="ECO:0000256" key="3">
    <source>
        <dbReference type="ARBA" id="ARBA00023082"/>
    </source>
</evidence>
<dbReference type="RefSeq" id="WP_095228594.1">
    <property type="nucleotide sequence ID" value="NZ_NPBD01000015.1"/>
</dbReference>
<keyword evidence="2" id="KW-0805">Transcription regulation</keyword>
<dbReference type="Pfam" id="PF08281">
    <property type="entry name" value="Sigma70_r4_2"/>
    <property type="match status" value="1"/>
</dbReference>
<evidence type="ECO:0000256" key="4">
    <source>
        <dbReference type="ARBA" id="ARBA00023163"/>
    </source>
</evidence>
<evidence type="ECO:0000256" key="1">
    <source>
        <dbReference type="ARBA" id="ARBA00010641"/>
    </source>
</evidence>
<dbReference type="CDD" id="cd06171">
    <property type="entry name" value="Sigma70_r4"/>
    <property type="match status" value="1"/>
</dbReference>
<evidence type="ECO:0008006" key="9">
    <source>
        <dbReference type="Google" id="ProtNLM"/>
    </source>
</evidence>
<dbReference type="InterPro" id="IPR007627">
    <property type="entry name" value="RNA_pol_sigma70_r2"/>
</dbReference>
<dbReference type="SUPFAM" id="SSF88946">
    <property type="entry name" value="Sigma2 domain of RNA polymerase sigma factors"/>
    <property type="match status" value="1"/>
</dbReference>
<evidence type="ECO:0000259" key="5">
    <source>
        <dbReference type="Pfam" id="PF04542"/>
    </source>
</evidence>
<name>A0A268A8C7_9BACI</name>
<feature type="domain" description="RNA polymerase sigma-70 region 2" evidence="5">
    <location>
        <begin position="17"/>
        <end position="83"/>
    </location>
</feature>
<evidence type="ECO:0000259" key="6">
    <source>
        <dbReference type="Pfam" id="PF08281"/>
    </source>
</evidence>
<dbReference type="InterPro" id="IPR013325">
    <property type="entry name" value="RNA_pol_sigma_r2"/>
</dbReference>
<dbReference type="Gene3D" id="1.10.10.10">
    <property type="entry name" value="Winged helix-like DNA-binding domain superfamily/Winged helix DNA-binding domain"/>
    <property type="match status" value="1"/>
</dbReference>
<proteinExistence type="inferred from homology"/>
<gene>
    <name evidence="7" type="ORF">CHH64_14920</name>
</gene>
<dbReference type="SUPFAM" id="SSF88659">
    <property type="entry name" value="Sigma3 and sigma4 domains of RNA polymerase sigma factors"/>
    <property type="match status" value="1"/>
</dbReference>
<dbReference type="PANTHER" id="PTHR43133:SF60">
    <property type="entry name" value="RNA POLYMERASE SIGMA FACTOR SIGV"/>
    <property type="match status" value="1"/>
</dbReference>
<evidence type="ECO:0000313" key="7">
    <source>
        <dbReference type="EMBL" id="PAD20372.1"/>
    </source>
</evidence>
<organism evidence="7 8">
    <name type="scientific">Terribacillus saccharophilus</name>
    <dbReference type="NCBI Taxonomy" id="361277"/>
    <lineage>
        <taxon>Bacteria</taxon>
        <taxon>Bacillati</taxon>
        <taxon>Bacillota</taxon>
        <taxon>Bacilli</taxon>
        <taxon>Bacillales</taxon>
        <taxon>Bacillaceae</taxon>
        <taxon>Terribacillus</taxon>
    </lineage>
</organism>
<dbReference type="Proteomes" id="UP000216013">
    <property type="component" value="Unassembled WGS sequence"/>
</dbReference>
<protein>
    <recommendedName>
        <fullName evidence="9">RNA polymerase sigma-70 factor, ECF subfamily</fullName>
    </recommendedName>
</protein>
<feature type="domain" description="RNA polymerase sigma factor 70 region 4 type 2" evidence="6">
    <location>
        <begin position="117"/>
        <end position="168"/>
    </location>
</feature>
<sequence length="183" mass="21694">MASEFVYVTESVFQHIYSLYHQRVYYAAQKVLRDPQLAEDAAQETFIKAYRNLDKLENVSKAGAWLATIASRTAIDMLRKEGKRKFISLELASWELEQHYLEHIVMEEVELRETKRELEQDIRKLKPKLQEVLALRYEKDMKESEIAANLSLTKSTVKTRLYRAKQLLKTERSYRDMIMVRET</sequence>
<evidence type="ECO:0000256" key="2">
    <source>
        <dbReference type="ARBA" id="ARBA00023015"/>
    </source>
</evidence>
<dbReference type="InterPro" id="IPR013324">
    <property type="entry name" value="RNA_pol_sigma_r3/r4-like"/>
</dbReference>
<comment type="similarity">
    <text evidence="1">Belongs to the sigma-70 factor family. ECF subfamily.</text>
</comment>
<dbReference type="GO" id="GO:0016987">
    <property type="term" value="F:sigma factor activity"/>
    <property type="evidence" value="ECO:0007669"/>
    <property type="project" value="UniProtKB-KW"/>
</dbReference>
<accession>A0A268A8C7</accession>
<dbReference type="InterPro" id="IPR013249">
    <property type="entry name" value="RNA_pol_sigma70_r4_t2"/>
</dbReference>
<dbReference type="NCBIfam" id="TIGR02937">
    <property type="entry name" value="sigma70-ECF"/>
    <property type="match status" value="1"/>
</dbReference>
<dbReference type="GO" id="GO:0003677">
    <property type="term" value="F:DNA binding"/>
    <property type="evidence" value="ECO:0007669"/>
    <property type="project" value="InterPro"/>
</dbReference>
<dbReference type="PANTHER" id="PTHR43133">
    <property type="entry name" value="RNA POLYMERASE ECF-TYPE SIGMA FACTO"/>
    <property type="match status" value="1"/>
</dbReference>
<reference evidence="7 8" key="1">
    <citation type="submission" date="2017-07" db="EMBL/GenBank/DDBJ databases">
        <title>Isolation and whole genome analysis of endospore-forming bacteria from heroin.</title>
        <authorList>
            <person name="Kalinowski J."/>
            <person name="Ahrens B."/>
            <person name="Al-Dilaimi A."/>
            <person name="Winkler A."/>
            <person name="Wibberg D."/>
            <person name="Schleenbecker U."/>
            <person name="Ruckert C."/>
            <person name="Wolfel R."/>
            <person name="Grass G."/>
        </authorList>
    </citation>
    <scope>NUCLEOTIDE SEQUENCE [LARGE SCALE GENOMIC DNA]</scope>
    <source>
        <strain evidence="7 8">7528</strain>
    </source>
</reference>
<evidence type="ECO:0000313" key="8">
    <source>
        <dbReference type="Proteomes" id="UP000216013"/>
    </source>
</evidence>